<sequence length="198" mass="20992">MGNEQKATFGAWVAATGTVIAAIGSTPIKRIPRETLNSFNLIGNELQATGSALSADAIKEFTLTKVGNGLQAIGNVIVIAGIVRGYSDIIERELIIKGNLVQALGASTALADSFNEEHTVEELFSIYGNLLKAIGNSLQAIAVILELNDRDSGNLYAIGSWIQAIGAIISALAQSKKSSTRCCFTYSHYGNIVRMDSQ</sequence>
<keyword evidence="2" id="KW-1185">Reference proteome</keyword>
<gene>
    <name evidence="1" type="ORF">N5C46_18255</name>
</gene>
<name>A0ACD4C7M1_9BACI</name>
<evidence type="ECO:0000313" key="1">
    <source>
        <dbReference type="EMBL" id="UXH43587.1"/>
    </source>
</evidence>
<evidence type="ECO:0000313" key="2">
    <source>
        <dbReference type="Proteomes" id="UP001064027"/>
    </source>
</evidence>
<accession>A0ACD4C7M1</accession>
<dbReference type="Proteomes" id="UP001064027">
    <property type="component" value="Chromosome"/>
</dbReference>
<reference evidence="1" key="1">
    <citation type="submission" date="2022-09" db="EMBL/GenBank/DDBJ databases">
        <title>Complete genome sequence of Rossellomorea vietnamensis strain RL-WG62, a newly isolated PGPR with the potential for plant salinity stress alleviation.</title>
        <authorList>
            <person name="Ren L."/>
            <person name="Wang G."/>
            <person name="Hu H."/>
        </authorList>
    </citation>
    <scope>NUCLEOTIDE SEQUENCE</scope>
    <source>
        <strain evidence="1">RL-WG62</strain>
    </source>
</reference>
<organism evidence="1 2">
    <name type="scientific">Rossellomorea vietnamensis</name>
    <dbReference type="NCBI Taxonomy" id="218284"/>
    <lineage>
        <taxon>Bacteria</taxon>
        <taxon>Bacillati</taxon>
        <taxon>Bacillota</taxon>
        <taxon>Bacilli</taxon>
        <taxon>Bacillales</taxon>
        <taxon>Bacillaceae</taxon>
        <taxon>Rossellomorea</taxon>
    </lineage>
</organism>
<protein>
    <submittedName>
        <fullName evidence="1">Uncharacterized protein</fullName>
    </submittedName>
</protein>
<dbReference type="EMBL" id="CP104558">
    <property type="protein sequence ID" value="UXH43587.1"/>
    <property type="molecule type" value="Genomic_DNA"/>
</dbReference>
<proteinExistence type="predicted"/>